<evidence type="ECO:0000313" key="3">
    <source>
        <dbReference type="EMBL" id="KAG8199172.1"/>
    </source>
</evidence>
<proteinExistence type="predicted"/>
<keyword evidence="2" id="KW-0732">Signal</keyword>
<sequence>MYMSVFHLLFICYALYVIDGGRSDEFFSPYFELNQSGAVVAGSITIIFSLYFLVACGMLVYAVKNANRCMFFPWLIGMITEILLMVCMGIWLIFRYYHNSYSFLATFILYCIDGLHIYCTLCVISQYQILKDLQEPHFIILHP</sequence>
<dbReference type="GO" id="GO:0005886">
    <property type="term" value="C:plasma membrane"/>
    <property type="evidence" value="ECO:0007669"/>
    <property type="project" value="TreeGrafter"/>
</dbReference>
<dbReference type="PANTHER" id="PTHR36694">
    <property type="entry name" value="PASIFLORA 1, ISOFORM A-RELATED"/>
    <property type="match status" value="1"/>
</dbReference>
<evidence type="ECO:0000256" key="2">
    <source>
        <dbReference type="SAM" id="SignalP"/>
    </source>
</evidence>
<dbReference type="InterPro" id="IPR031720">
    <property type="entry name" value="DUF4728"/>
</dbReference>
<keyword evidence="4" id="KW-1185">Reference proteome</keyword>
<name>A0AAV6VTT0_9ARAC</name>
<reference evidence="3 4" key="1">
    <citation type="journal article" date="2022" name="Nat. Ecol. Evol.">
        <title>A masculinizing supergene underlies an exaggerated male reproductive morph in a spider.</title>
        <authorList>
            <person name="Hendrickx F."/>
            <person name="De Corte Z."/>
            <person name="Sonet G."/>
            <person name="Van Belleghem S.M."/>
            <person name="Kostlbacher S."/>
            <person name="Vangestel C."/>
        </authorList>
    </citation>
    <scope>NUCLEOTIDE SEQUENCE [LARGE SCALE GENOMIC DNA]</scope>
    <source>
        <strain evidence="3">W744_W776</strain>
    </source>
</reference>
<organism evidence="3 4">
    <name type="scientific">Oedothorax gibbosus</name>
    <dbReference type="NCBI Taxonomy" id="931172"/>
    <lineage>
        <taxon>Eukaryota</taxon>
        <taxon>Metazoa</taxon>
        <taxon>Ecdysozoa</taxon>
        <taxon>Arthropoda</taxon>
        <taxon>Chelicerata</taxon>
        <taxon>Arachnida</taxon>
        <taxon>Araneae</taxon>
        <taxon>Araneomorphae</taxon>
        <taxon>Entelegynae</taxon>
        <taxon>Araneoidea</taxon>
        <taxon>Linyphiidae</taxon>
        <taxon>Erigoninae</taxon>
        <taxon>Oedothorax</taxon>
    </lineage>
</organism>
<feature type="transmembrane region" description="Helical" evidence="1">
    <location>
        <begin position="100"/>
        <end position="124"/>
    </location>
</feature>
<dbReference type="GO" id="GO:0019991">
    <property type="term" value="P:septate junction assembly"/>
    <property type="evidence" value="ECO:0007669"/>
    <property type="project" value="TreeGrafter"/>
</dbReference>
<dbReference type="Proteomes" id="UP000827092">
    <property type="component" value="Unassembled WGS sequence"/>
</dbReference>
<protein>
    <submittedName>
        <fullName evidence="3">Uncharacterized protein</fullName>
    </submittedName>
</protein>
<keyword evidence="1" id="KW-0472">Membrane</keyword>
<feature type="transmembrane region" description="Helical" evidence="1">
    <location>
        <begin position="74"/>
        <end position="94"/>
    </location>
</feature>
<dbReference type="PANTHER" id="PTHR36694:SF11">
    <property type="entry name" value="LP21121P-RELATED"/>
    <property type="match status" value="1"/>
</dbReference>
<dbReference type="GO" id="GO:0035159">
    <property type="term" value="P:regulation of tube length, open tracheal system"/>
    <property type="evidence" value="ECO:0007669"/>
    <property type="project" value="TreeGrafter"/>
</dbReference>
<keyword evidence="1" id="KW-1133">Transmembrane helix</keyword>
<feature type="chain" id="PRO_5043630547" evidence="2">
    <location>
        <begin position="24"/>
        <end position="143"/>
    </location>
</feature>
<evidence type="ECO:0000313" key="4">
    <source>
        <dbReference type="Proteomes" id="UP000827092"/>
    </source>
</evidence>
<dbReference type="EMBL" id="JAFNEN010000030">
    <property type="protein sequence ID" value="KAG8199172.1"/>
    <property type="molecule type" value="Genomic_DNA"/>
</dbReference>
<dbReference type="AlphaFoldDB" id="A0AAV6VTT0"/>
<feature type="transmembrane region" description="Helical" evidence="1">
    <location>
        <begin position="39"/>
        <end position="62"/>
    </location>
</feature>
<keyword evidence="1" id="KW-0812">Transmembrane</keyword>
<gene>
    <name evidence="3" type="ORF">JTE90_016003</name>
</gene>
<accession>A0AAV6VTT0</accession>
<evidence type="ECO:0000256" key="1">
    <source>
        <dbReference type="SAM" id="Phobius"/>
    </source>
</evidence>
<dbReference type="GO" id="GO:0060857">
    <property type="term" value="P:establishment of glial blood-brain barrier"/>
    <property type="evidence" value="ECO:0007669"/>
    <property type="project" value="TreeGrafter"/>
</dbReference>
<dbReference type="Pfam" id="PF15860">
    <property type="entry name" value="DUF4728"/>
    <property type="match status" value="1"/>
</dbReference>
<feature type="signal peptide" evidence="2">
    <location>
        <begin position="1"/>
        <end position="23"/>
    </location>
</feature>
<comment type="caution">
    <text evidence="3">The sequence shown here is derived from an EMBL/GenBank/DDBJ whole genome shotgun (WGS) entry which is preliminary data.</text>
</comment>